<dbReference type="PANTHER" id="PTHR37003">
    <property type="entry name" value="ENDOTOXIN_N DOMAIN-CONTAINING PROTEIN-RELATED"/>
    <property type="match status" value="1"/>
</dbReference>
<feature type="domain" description="Pesticidal crystal protein" evidence="7">
    <location>
        <begin position="67"/>
        <end position="223"/>
    </location>
</feature>
<dbReference type="GO" id="GO:0000272">
    <property type="term" value="P:polysaccharide catabolic process"/>
    <property type="evidence" value="ECO:0007669"/>
    <property type="project" value="UniProtKB-KW"/>
</dbReference>
<evidence type="ECO:0000256" key="4">
    <source>
        <dbReference type="ARBA" id="ARBA00023026"/>
    </source>
</evidence>
<evidence type="ECO:0000256" key="6">
    <source>
        <dbReference type="SAM" id="Phobius"/>
    </source>
</evidence>
<reference evidence="8" key="2">
    <citation type="submission" date="2020-09" db="EMBL/GenBank/DDBJ databases">
        <authorList>
            <person name="Sun Q."/>
            <person name="Ohkuma M."/>
        </authorList>
    </citation>
    <scope>NUCLEOTIDE SEQUENCE</scope>
    <source>
        <strain evidence="8">JCM 4834</strain>
    </source>
</reference>
<dbReference type="GO" id="GO:0001907">
    <property type="term" value="P:symbiont-mediated killing of host cell"/>
    <property type="evidence" value="ECO:0007669"/>
    <property type="project" value="InterPro"/>
</dbReference>
<dbReference type="GO" id="GO:0030435">
    <property type="term" value="P:sporulation resulting in formation of a cellular spore"/>
    <property type="evidence" value="ECO:0007669"/>
    <property type="project" value="UniProtKB-KW"/>
</dbReference>
<evidence type="ECO:0000256" key="5">
    <source>
        <dbReference type="ARBA" id="ARBA00023326"/>
    </source>
</evidence>
<keyword evidence="5" id="KW-0119">Carbohydrate metabolism</keyword>
<dbReference type="InterPro" id="IPR012291">
    <property type="entry name" value="CBM2_carb-bd_dom_sf"/>
</dbReference>
<dbReference type="RefSeq" id="WP_189829136.1">
    <property type="nucleotide sequence ID" value="NZ_BMVX01000038.1"/>
</dbReference>
<protein>
    <recommendedName>
        <fullName evidence="7">Pesticidal crystal protein domain-containing protein</fullName>
    </recommendedName>
</protein>
<evidence type="ECO:0000313" key="8">
    <source>
        <dbReference type="EMBL" id="GGZ95163.1"/>
    </source>
</evidence>
<comment type="similarity">
    <text evidence="1">Belongs to the delta endotoxin family.</text>
</comment>
<gene>
    <name evidence="8" type="ORF">GCM10010371_63850</name>
</gene>
<keyword evidence="4" id="KW-0843">Virulence</keyword>
<name>A0A918VEJ9_9ACTN</name>
<dbReference type="Proteomes" id="UP000634660">
    <property type="component" value="Unassembled WGS sequence"/>
</dbReference>
<evidence type="ECO:0000259" key="7">
    <source>
        <dbReference type="Pfam" id="PF03945"/>
    </source>
</evidence>
<keyword evidence="6" id="KW-0472">Membrane</keyword>
<keyword evidence="5" id="KW-0624">Polysaccharide degradation</keyword>
<dbReference type="CDD" id="cd00161">
    <property type="entry name" value="beta-trefoil_Ricin-like"/>
    <property type="match status" value="1"/>
</dbReference>
<dbReference type="Gene3D" id="2.60.40.290">
    <property type="match status" value="1"/>
</dbReference>
<dbReference type="InterPro" id="IPR038979">
    <property type="entry name" value="Pest_crys"/>
</dbReference>
<dbReference type="AlphaFoldDB" id="A0A918VEJ9"/>
<evidence type="ECO:0000256" key="1">
    <source>
        <dbReference type="ARBA" id="ARBA00007819"/>
    </source>
</evidence>
<dbReference type="GO" id="GO:0090729">
    <property type="term" value="F:toxin activity"/>
    <property type="evidence" value="ECO:0007669"/>
    <property type="project" value="UniProtKB-KW"/>
</dbReference>
<dbReference type="EMBL" id="BMVX01000038">
    <property type="protein sequence ID" value="GGZ95163.1"/>
    <property type="molecule type" value="Genomic_DNA"/>
</dbReference>
<comment type="caution">
    <text evidence="8">The sequence shown here is derived from an EMBL/GenBank/DDBJ whole genome shotgun (WGS) entry which is preliminary data.</text>
</comment>
<dbReference type="InterPro" id="IPR036716">
    <property type="entry name" value="Pest_crys_N_sf"/>
</dbReference>
<reference evidence="8" key="1">
    <citation type="journal article" date="2014" name="Int. J. Syst. Evol. Microbiol.">
        <title>Complete genome sequence of Corynebacterium casei LMG S-19264T (=DSM 44701T), isolated from a smear-ripened cheese.</title>
        <authorList>
            <consortium name="US DOE Joint Genome Institute (JGI-PGF)"/>
            <person name="Walter F."/>
            <person name="Albersmeier A."/>
            <person name="Kalinowski J."/>
            <person name="Ruckert C."/>
        </authorList>
    </citation>
    <scope>NUCLEOTIDE SEQUENCE</scope>
    <source>
        <strain evidence="8">JCM 4834</strain>
    </source>
</reference>
<dbReference type="Pfam" id="PF03945">
    <property type="entry name" value="Endotoxin_N"/>
    <property type="match status" value="1"/>
</dbReference>
<organism evidence="8 9">
    <name type="scientific">Streptomyces subrutilus</name>
    <dbReference type="NCBI Taxonomy" id="36818"/>
    <lineage>
        <taxon>Bacteria</taxon>
        <taxon>Bacillati</taxon>
        <taxon>Actinomycetota</taxon>
        <taxon>Actinomycetes</taxon>
        <taxon>Kitasatosporales</taxon>
        <taxon>Streptomycetaceae</taxon>
        <taxon>Streptomyces</taxon>
    </lineage>
</organism>
<feature type="transmembrane region" description="Helical" evidence="6">
    <location>
        <begin position="40"/>
        <end position="63"/>
    </location>
</feature>
<dbReference type="InterPro" id="IPR035992">
    <property type="entry name" value="Ricin_B-like_lectins"/>
</dbReference>
<accession>A0A918VEJ9</accession>
<sequence length="723" mass="79120">MTQEHHETGQSTQGEEPAALRAPVNGASDADLAFQMGKDVLIGMTGFIPGVGWLAGLGLGWLLNALAPSPGADVWDSIKDRVEKLIDQKLEESYFEARKKALLGIQDIAEDYCFTVQAEAPNYGRVIARFDAAEQKLNSEMHEFQHEIHKVPVLPLFVQAANMHLMLLRDVVQHGSTWGLPSRDIDRYKARLAERTDPGLSGTPKSYVGWAYRTYQKGYEDLGWDVERMSYERGMWTNGYGQFRAWPYLDVVKFPKGAKVELGYEVFVGPLGRIYGDIGRKGLRVPGDITRDPIVHLRLEENDTGLGRIVGGSVGHGNGEGEVSEEYSFGAKRGKGLTYNPEKGERITRVWGRGEWSGSYHGVNAFAFATDKGFESRWIGNHTFGCTKEQSFDDLEIPGHYVSSFHGGDLTEGTSGSARTLEWMAIGFRSEPKPPSIEPGTYVLQNVTSGTVATLESLSMASGIEIVPGKDPDSAASQWHYTSDGRLKNCFSGKYLGVVSPTARVLAQVGKSDSLVFDFEWEPGSGSTAGDLLTGRAMVSETPEFGVGYVGFEHFPIHPGSMERQLTFDTVNYCLWSLRRVANQQLTWSTSHKQSITLAVTEQTSGYFNAEVVLGNPEQASMVEEGWRLEFYLPKGLGGTVSVSGDAELVSAKPDGRGLRVAIKAAEWATQKTIPPGRSVTFSLAGGAEVPTEDISGVRIRPDMPRLNELPVIDSSIDAPTPT</sequence>
<dbReference type="PANTHER" id="PTHR37003:SF2">
    <property type="entry name" value="PESTICIDAL CRYSTAL PROTEIN N-TERMINAL DOMAIN-CONTAINING PROTEIN"/>
    <property type="match status" value="1"/>
</dbReference>
<dbReference type="Gene3D" id="2.80.10.50">
    <property type="match status" value="1"/>
</dbReference>
<proteinExistence type="inferred from homology"/>
<dbReference type="GO" id="GO:0004553">
    <property type="term" value="F:hydrolase activity, hydrolyzing O-glycosyl compounds"/>
    <property type="evidence" value="ECO:0007669"/>
    <property type="project" value="InterPro"/>
</dbReference>
<keyword evidence="2" id="KW-0800">Toxin</keyword>
<evidence type="ECO:0000313" key="9">
    <source>
        <dbReference type="Proteomes" id="UP000634660"/>
    </source>
</evidence>
<dbReference type="SUPFAM" id="SSF50370">
    <property type="entry name" value="Ricin B-like lectins"/>
    <property type="match status" value="1"/>
</dbReference>
<dbReference type="InterPro" id="IPR005639">
    <property type="entry name" value="Pest_crys_dom_I"/>
</dbReference>
<dbReference type="Gene3D" id="1.20.190.10">
    <property type="entry name" value="Pesticidal crystal protein, N-terminal domain"/>
    <property type="match status" value="1"/>
</dbReference>
<keyword evidence="6" id="KW-1133">Transmembrane helix</keyword>
<keyword evidence="6" id="KW-0812">Transmembrane</keyword>
<dbReference type="GO" id="GO:0030247">
    <property type="term" value="F:polysaccharide binding"/>
    <property type="evidence" value="ECO:0007669"/>
    <property type="project" value="InterPro"/>
</dbReference>
<evidence type="ECO:0000256" key="2">
    <source>
        <dbReference type="ARBA" id="ARBA00022656"/>
    </source>
</evidence>
<keyword evidence="3" id="KW-0749">Sporulation</keyword>
<dbReference type="SUPFAM" id="SSF56849">
    <property type="entry name" value="delta-Endotoxin (insectocide), N-terminal domain"/>
    <property type="match status" value="1"/>
</dbReference>
<evidence type="ECO:0000256" key="3">
    <source>
        <dbReference type="ARBA" id="ARBA00022969"/>
    </source>
</evidence>